<keyword evidence="4" id="KW-1185">Reference proteome</keyword>
<dbReference type="GO" id="GO:0071011">
    <property type="term" value="C:precatalytic spliceosome"/>
    <property type="evidence" value="ECO:0007669"/>
    <property type="project" value="TreeGrafter"/>
</dbReference>
<gene>
    <name evidence="3" type="ORF">EZV62_002908</name>
</gene>
<reference evidence="4" key="1">
    <citation type="journal article" date="2019" name="Gigascience">
        <title>De novo genome assembly of the endangered Acer yangbiense, a plant species with extremely small populations endemic to Yunnan Province, China.</title>
        <authorList>
            <person name="Yang J."/>
            <person name="Wariss H.M."/>
            <person name="Tao L."/>
            <person name="Zhang R."/>
            <person name="Yun Q."/>
            <person name="Hollingsworth P."/>
            <person name="Dao Z."/>
            <person name="Luo G."/>
            <person name="Guo H."/>
            <person name="Ma Y."/>
            <person name="Sun W."/>
        </authorList>
    </citation>
    <scope>NUCLEOTIDE SEQUENCE [LARGE SCALE GENOMIC DNA]</scope>
    <source>
        <strain evidence="4">cv. Malutang</strain>
    </source>
</reference>
<keyword evidence="2" id="KW-0472">Membrane</keyword>
<dbReference type="InterPro" id="IPR051847">
    <property type="entry name" value="RNA_proc/Spliceosome_comp"/>
</dbReference>
<keyword evidence="2" id="KW-0812">Transmembrane</keyword>
<comment type="caution">
    <text evidence="3">The sequence shown here is derived from an EMBL/GenBank/DDBJ whole genome shotgun (WGS) entry which is preliminary data.</text>
</comment>
<dbReference type="PANTHER" id="PTHR45880">
    <property type="entry name" value="RNA-BINDING MOTIF PROTEIN, X-LINKED 2"/>
    <property type="match status" value="1"/>
</dbReference>
<keyword evidence="1" id="KW-0694">RNA-binding</keyword>
<evidence type="ECO:0000313" key="4">
    <source>
        <dbReference type="Proteomes" id="UP000323000"/>
    </source>
</evidence>
<dbReference type="GO" id="GO:0005686">
    <property type="term" value="C:U2 snRNP"/>
    <property type="evidence" value="ECO:0007669"/>
    <property type="project" value="TreeGrafter"/>
</dbReference>
<dbReference type="GO" id="GO:0071013">
    <property type="term" value="C:catalytic step 2 spliceosome"/>
    <property type="evidence" value="ECO:0007669"/>
    <property type="project" value="TreeGrafter"/>
</dbReference>
<protein>
    <recommendedName>
        <fullName evidence="5">RRM domain-containing protein</fullName>
    </recommendedName>
</protein>
<sequence length="261" mass="28979">MNPLMLVKRIQNINSKEAALGISEEASWHTKYKDSAYVYVSGIPFDLTEGDLLAVSAQFNRTIAASKAYGMAATEASLSLFVSGGDCINPFYSSLASNGTALSSSAVDFLSLCHRLKVRTCFWLIYQCGGGDRIGDGDRQSNGRMSFSKRLPCANELSIDQEAERKIGWLLKLIIAGTATAFGYQFFPYIVFRIDFHMSYVVETHYHGCVTFESLGLGASRLACFAIDNFFFEAMIITETFSYVVEITTSHYHGLLFLRMI</sequence>
<dbReference type="PANTHER" id="PTHR45880:SF1">
    <property type="entry name" value="RNA-BINDING MOTIF PROTEIN, X-LINKED 2"/>
    <property type="match status" value="1"/>
</dbReference>
<proteinExistence type="predicted"/>
<feature type="transmembrane region" description="Helical" evidence="2">
    <location>
        <begin position="169"/>
        <end position="192"/>
    </location>
</feature>
<dbReference type="AlphaFoldDB" id="A0A5C7IYW0"/>
<evidence type="ECO:0000313" key="3">
    <source>
        <dbReference type="EMBL" id="TXG74329.1"/>
    </source>
</evidence>
<name>A0A5C7IYW0_9ROSI</name>
<keyword evidence="2" id="KW-1133">Transmembrane helix</keyword>
<dbReference type="Proteomes" id="UP000323000">
    <property type="component" value="Chromosome 1"/>
</dbReference>
<evidence type="ECO:0000256" key="1">
    <source>
        <dbReference type="ARBA" id="ARBA00022884"/>
    </source>
</evidence>
<dbReference type="GO" id="GO:0003723">
    <property type="term" value="F:RNA binding"/>
    <property type="evidence" value="ECO:0007669"/>
    <property type="project" value="UniProtKB-KW"/>
</dbReference>
<dbReference type="EMBL" id="VAHF01000001">
    <property type="protein sequence ID" value="TXG74329.1"/>
    <property type="molecule type" value="Genomic_DNA"/>
</dbReference>
<organism evidence="3 4">
    <name type="scientific">Acer yangbiense</name>
    <dbReference type="NCBI Taxonomy" id="1000413"/>
    <lineage>
        <taxon>Eukaryota</taxon>
        <taxon>Viridiplantae</taxon>
        <taxon>Streptophyta</taxon>
        <taxon>Embryophyta</taxon>
        <taxon>Tracheophyta</taxon>
        <taxon>Spermatophyta</taxon>
        <taxon>Magnoliopsida</taxon>
        <taxon>eudicotyledons</taxon>
        <taxon>Gunneridae</taxon>
        <taxon>Pentapetalae</taxon>
        <taxon>rosids</taxon>
        <taxon>malvids</taxon>
        <taxon>Sapindales</taxon>
        <taxon>Sapindaceae</taxon>
        <taxon>Hippocastanoideae</taxon>
        <taxon>Acereae</taxon>
        <taxon>Acer</taxon>
    </lineage>
</organism>
<evidence type="ECO:0008006" key="5">
    <source>
        <dbReference type="Google" id="ProtNLM"/>
    </source>
</evidence>
<evidence type="ECO:0000256" key="2">
    <source>
        <dbReference type="SAM" id="Phobius"/>
    </source>
</evidence>
<dbReference type="OrthoDB" id="1716044at2759"/>
<accession>A0A5C7IYW0</accession>
<dbReference type="GO" id="GO:0000398">
    <property type="term" value="P:mRNA splicing, via spliceosome"/>
    <property type="evidence" value="ECO:0007669"/>
    <property type="project" value="TreeGrafter"/>
</dbReference>